<evidence type="ECO:0000313" key="2">
    <source>
        <dbReference type="Proteomes" id="UP000183832"/>
    </source>
</evidence>
<accession>A0A1J1JC24</accession>
<sequence length="62" mass="7148">MQMEIVSCKKSSQSDAALKSSLNGIKNDLDCFWKRRKGKCEKHSLLMCIVIVNSNYELLRKQ</sequence>
<dbReference type="Proteomes" id="UP000183832">
    <property type="component" value="Unassembled WGS sequence"/>
</dbReference>
<name>A0A1J1JC24_9DIPT</name>
<dbReference type="EMBL" id="CVRI01000075">
    <property type="protein sequence ID" value="CRL08641.1"/>
    <property type="molecule type" value="Genomic_DNA"/>
</dbReference>
<evidence type="ECO:0000313" key="1">
    <source>
        <dbReference type="EMBL" id="CRL08641.1"/>
    </source>
</evidence>
<organism evidence="1 2">
    <name type="scientific">Clunio marinus</name>
    <dbReference type="NCBI Taxonomy" id="568069"/>
    <lineage>
        <taxon>Eukaryota</taxon>
        <taxon>Metazoa</taxon>
        <taxon>Ecdysozoa</taxon>
        <taxon>Arthropoda</taxon>
        <taxon>Hexapoda</taxon>
        <taxon>Insecta</taxon>
        <taxon>Pterygota</taxon>
        <taxon>Neoptera</taxon>
        <taxon>Endopterygota</taxon>
        <taxon>Diptera</taxon>
        <taxon>Nematocera</taxon>
        <taxon>Chironomoidea</taxon>
        <taxon>Chironomidae</taxon>
        <taxon>Clunio</taxon>
    </lineage>
</organism>
<keyword evidence="2" id="KW-1185">Reference proteome</keyword>
<gene>
    <name evidence="1" type="ORF">CLUMA_CG021657</name>
</gene>
<proteinExistence type="predicted"/>
<protein>
    <submittedName>
        <fullName evidence="1">CLUMA_CG021657, isoform A</fullName>
    </submittedName>
</protein>
<reference evidence="1 2" key="1">
    <citation type="submission" date="2015-04" db="EMBL/GenBank/DDBJ databases">
        <authorList>
            <person name="Syromyatnikov M.Y."/>
            <person name="Popov V.N."/>
        </authorList>
    </citation>
    <scope>NUCLEOTIDE SEQUENCE [LARGE SCALE GENOMIC DNA]</scope>
</reference>
<dbReference type="AlphaFoldDB" id="A0A1J1JC24"/>